<protein>
    <recommendedName>
        <fullName evidence="4">Integral membrane protein</fullName>
    </recommendedName>
</protein>
<feature type="transmembrane region" description="Helical" evidence="1">
    <location>
        <begin position="73"/>
        <end position="92"/>
    </location>
</feature>
<dbReference type="EMBL" id="BNBD01000002">
    <property type="protein sequence ID" value="GHF32259.1"/>
    <property type="molecule type" value="Genomic_DNA"/>
</dbReference>
<evidence type="ECO:0000313" key="3">
    <source>
        <dbReference type="Proteomes" id="UP000638313"/>
    </source>
</evidence>
<keyword evidence="1" id="KW-1133">Transmembrane helix</keyword>
<organism evidence="2 3">
    <name type="scientific">Streptomyces mashuensis</name>
    <dbReference type="NCBI Taxonomy" id="33904"/>
    <lineage>
        <taxon>Bacteria</taxon>
        <taxon>Bacillati</taxon>
        <taxon>Actinomycetota</taxon>
        <taxon>Actinomycetes</taxon>
        <taxon>Kitasatosporales</taxon>
        <taxon>Streptomycetaceae</taxon>
        <taxon>Streptomyces</taxon>
    </lineage>
</organism>
<dbReference type="AlphaFoldDB" id="A0A919EB85"/>
<feature type="transmembrane region" description="Helical" evidence="1">
    <location>
        <begin position="112"/>
        <end position="131"/>
    </location>
</feature>
<sequence length="303" mass="32274">MPKAKRSASPAVGRAEVVSVIAGRLPAASSGYFGRGGADPGGHAGGRVRALHGTRGTDMGHWLSRNIVEPGKLPLLLALGAFVLTFLVTRVITRLIRAGRGPFRNIRPGGLHVHHVVPGVVLMVVGGFGAVAEGRHGFGAALSAVLFGMGAGLVLDEFALVLHLDDVYWTEQGRKSVEIVVLTAALVALVLCGFAPFGVNELTPDELQNRGLVVVNTLANFLLALVALAKGKPRLALIGAVVPLVALVGAVRLARPGSPWARRFYRYRPRARRRARVRAYRHDARWAAVRDRVHDLLAGAPDR</sequence>
<feature type="transmembrane region" description="Helical" evidence="1">
    <location>
        <begin position="179"/>
        <end position="199"/>
    </location>
</feature>
<evidence type="ECO:0000313" key="2">
    <source>
        <dbReference type="EMBL" id="GHF32259.1"/>
    </source>
</evidence>
<gene>
    <name evidence="2" type="ORF">GCM10010218_11560</name>
</gene>
<proteinExistence type="predicted"/>
<evidence type="ECO:0000256" key="1">
    <source>
        <dbReference type="SAM" id="Phobius"/>
    </source>
</evidence>
<keyword evidence="1" id="KW-0812">Transmembrane</keyword>
<feature type="transmembrane region" description="Helical" evidence="1">
    <location>
        <begin position="235"/>
        <end position="254"/>
    </location>
</feature>
<keyword evidence="1" id="KW-0472">Membrane</keyword>
<reference evidence="2" key="2">
    <citation type="submission" date="2020-09" db="EMBL/GenBank/DDBJ databases">
        <authorList>
            <person name="Sun Q."/>
            <person name="Ohkuma M."/>
        </authorList>
    </citation>
    <scope>NUCLEOTIDE SEQUENCE</scope>
    <source>
        <strain evidence="2">JCM 4059</strain>
    </source>
</reference>
<keyword evidence="3" id="KW-1185">Reference proteome</keyword>
<dbReference type="Proteomes" id="UP000638313">
    <property type="component" value="Unassembled WGS sequence"/>
</dbReference>
<feature type="transmembrane region" description="Helical" evidence="1">
    <location>
        <begin position="211"/>
        <end position="229"/>
    </location>
</feature>
<accession>A0A919EB85</accession>
<name>A0A919EB85_9ACTN</name>
<evidence type="ECO:0008006" key="4">
    <source>
        <dbReference type="Google" id="ProtNLM"/>
    </source>
</evidence>
<comment type="caution">
    <text evidence="2">The sequence shown here is derived from an EMBL/GenBank/DDBJ whole genome shotgun (WGS) entry which is preliminary data.</text>
</comment>
<reference evidence="2" key="1">
    <citation type="journal article" date="2014" name="Int. J. Syst. Evol. Microbiol.">
        <title>Complete genome sequence of Corynebacterium casei LMG S-19264T (=DSM 44701T), isolated from a smear-ripened cheese.</title>
        <authorList>
            <consortium name="US DOE Joint Genome Institute (JGI-PGF)"/>
            <person name="Walter F."/>
            <person name="Albersmeier A."/>
            <person name="Kalinowski J."/>
            <person name="Ruckert C."/>
        </authorList>
    </citation>
    <scope>NUCLEOTIDE SEQUENCE</scope>
    <source>
        <strain evidence="2">JCM 4059</strain>
    </source>
</reference>
<feature type="transmembrane region" description="Helical" evidence="1">
    <location>
        <begin position="138"/>
        <end position="159"/>
    </location>
</feature>